<feature type="signal peptide" evidence="1">
    <location>
        <begin position="1"/>
        <end position="27"/>
    </location>
</feature>
<protein>
    <submittedName>
        <fullName evidence="2">Uncharacterized protein</fullName>
    </submittedName>
</protein>
<gene>
    <name evidence="2" type="ORF">B0T26DRAFT_694739</name>
</gene>
<evidence type="ECO:0000256" key="1">
    <source>
        <dbReference type="SAM" id="SignalP"/>
    </source>
</evidence>
<dbReference type="RefSeq" id="XP_060300340.1">
    <property type="nucleotide sequence ID" value="XM_060441253.1"/>
</dbReference>
<feature type="chain" id="PRO_5041426163" evidence="1">
    <location>
        <begin position="28"/>
        <end position="123"/>
    </location>
</feature>
<evidence type="ECO:0000313" key="3">
    <source>
        <dbReference type="Proteomes" id="UP001172101"/>
    </source>
</evidence>
<reference evidence="2" key="1">
    <citation type="submission" date="2023-06" db="EMBL/GenBank/DDBJ databases">
        <title>Genome-scale phylogeny and comparative genomics of the fungal order Sordariales.</title>
        <authorList>
            <consortium name="Lawrence Berkeley National Laboratory"/>
            <person name="Hensen N."/>
            <person name="Bonometti L."/>
            <person name="Westerberg I."/>
            <person name="Brannstrom I.O."/>
            <person name="Guillou S."/>
            <person name="Cros-Aarteil S."/>
            <person name="Calhoun S."/>
            <person name="Haridas S."/>
            <person name="Kuo A."/>
            <person name="Mondo S."/>
            <person name="Pangilinan J."/>
            <person name="Riley R."/>
            <person name="LaButti K."/>
            <person name="Andreopoulos B."/>
            <person name="Lipzen A."/>
            <person name="Chen C."/>
            <person name="Yanf M."/>
            <person name="Daum C."/>
            <person name="Ng V."/>
            <person name="Clum A."/>
            <person name="Steindorff A."/>
            <person name="Ohm R."/>
            <person name="Martin F."/>
            <person name="Silar P."/>
            <person name="Natvig D."/>
            <person name="Lalanne C."/>
            <person name="Gautier V."/>
            <person name="Ament-velasquez S.L."/>
            <person name="Kruys A."/>
            <person name="Hutchinson M.I."/>
            <person name="Powell A.J."/>
            <person name="Barry K."/>
            <person name="Miller A.N."/>
            <person name="Grigoriev I.V."/>
            <person name="Debuchy R."/>
            <person name="Gladieux P."/>
            <person name="Thoren M.H."/>
            <person name="Johannesson H."/>
        </authorList>
    </citation>
    <scope>NUCLEOTIDE SEQUENCE</scope>
    <source>
        <strain evidence="2">SMH2392-1A</strain>
    </source>
</reference>
<dbReference type="AlphaFoldDB" id="A0AA40B4I7"/>
<dbReference type="EMBL" id="JAUIRO010000002">
    <property type="protein sequence ID" value="KAK0727485.1"/>
    <property type="molecule type" value="Genomic_DNA"/>
</dbReference>
<dbReference type="Proteomes" id="UP001172101">
    <property type="component" value="Unassembled WGS sequence"/>
</dbReference>
<dbReference type="GeneID" id="85324523"/>
<organism evidence="2 3">
    <name type="scientific">Lasiosphaeria miniovina</name>
    <dbReference type="NCBI Taxonomy" id="1954250"/>
    <lineage>
        <taxon>Eukaryota</taxon>
        <taxon>Fungi</taxon>
        <taxon>Dikarya</taxon>
        <taxon>Ascomycota</taxon>
        <taxon>Pezizomycotina</taxon>
        <taxon>Sordariomycetes</taxon>
        <taxon>Sordariomycetidae</taxon>
        <taxon>Sordariales</taxon>
        <taxon>Lasiosphaeriaceae</taxon>
        <taxon>Lasiosphaeria</taxon>
    </lineage>
</organism>
<name>A0AA40B4I7_9PEZI</name>
<evidence type="ECO:0000313" key="2">
    <source>
        <dbReference type="EMBL" id="KAK0727485.1"/>
    </source>
</evidence>
<keyword evidence="1" id="KW-0732">Signal</keyword>
<sequence length="123" mass="14362">MDCMKQATLSPWLLVLLFFYFSSSLHSRRPNTMPSRNPSRSPIFSFSTPPHPFPSLFELLVWRRPWRVSCDPSTLFVFDKEKESLYFPLLLNFVSPWITAGPLSPPFFLAATPPHLMHWHSPR</sequence>
<accession>A0AA40B4I7</accession>
<keyword evidence="3" id="KW-1185">Reference proteome</keyword>
<proteinExistence type="predicted"/>
<comment type="caution">
    <text evidence="2">The sequence shown here is derived from an EMBL/GenBank/DDBJ whole genome shotgun (WGS) entry which is preliminary data.</text>
</comment>